<dbReference type="OrthoDB" id="4571617at2"/>
<name>A0A541BR30_9NOCA</name>
<evidence type="ECO:0000256" key="1">
    <source>
        <dbReference type="ARBA" id="ARBA00010652"/>
    </source>
</evidence>
<dbReference type="InterPro" id="IPR000030">
    <property type="entry name" value="PPE_dom"/>
</dbReference>
<sequence>MTIGFTGVVWLPRGATWNSTSLNAGVGPVQLSAASSAWTALAASMADATATLTSVMGELGAGWQGLAFDTALAKLIPFHAWTETAGAMAAETAAKAATEAGAHTVARIAMPSLVEIAAVKTAKAAAYTTGGALAGAGAAAEAADRAMDVRAALVMEAYEAASSIVSVPQSFTPPPPLANGLGTSRADAPDAVPPSTITADAAVNPAQAALGAVMAQAQNPAVISAATQAGSIAGSGFSSVASTTASLAPAAISALTGGGGVGGPVIGGPVGGTAGTNTTRGGSAATRSVGTAGLSGAPGRGAPGAGVTAGSGGIGRAVLPDGWGAAASGDAASPVFGRGSAATGTVGADLVRGDTAATAPRVGHMGSATAGAGRGIGQDDEEHRTPDYLKGLEHFSDGRVVIPSVIGADPQ</sequence>
<feature type="region of interest" description="Disordered" evidence="2">
    <location>
        <begin position="278"/>
        <end position="308"/>
    </location>
</feature>
<evidence type="ECO:0000256" key="2">
    <source>
        <dbReference type="SAM" id="MobiDB-lite"/>
    </source>
</evidence>
<evidence type="ECO:0000313" key="4">
    <source>
        <dbReference type="EMBL" id="TQF74784.1"/>
    </source>
</evidence>
<evidence type="ECO:0000259" key="3">
    <source>
        <dbReference type="Pfam" id="PF00823"/>
    </source>
</evidence>
<feature type="region of interest" description="Disordered" evidence="2">
    <location>
        <begin position="361"/>
        <end position="382"/>
    </location>
</feature>
<evidence type="ECO:0000313" key="5">
    <source>
        <dbReference type="Proteomes" id="UP000316256"/>
    </source>
</evidence>
<dbReference type="SUPFAM" id="SSF140459">
    <property type="entry name" value="PE/PPE dimer-like"/>
    <property type="match status" value="1"/>
</dbReference>
<organism evidence="4 5">
    <name type="scientific">Rhodococcus spelaei</name>
    <dbReference type="NCBI Taxonomy" id="2546320"/>
    <lineage>
        <taxon>Bacteria</taxon>
        <taxon>Bacillati</taxon>
        <taxon>Actinomycetota</taxon>
        <taxon>Actinomycetes</taxon>
        <taxon>Mycobacteriales</taxon>
        <taxon>Nocardiaceae</taxon>
        <taxon>Rhodococcus</taxon>
    </lineage>
</organism>
<dbReference type="AlphaFoldDB" id="A0A541BR30"/>
<comment type="similarity">
    <text evidence="1">Belongs to the mycobacterial PPE family.</text>
</comment>
<accession>A0A541BR30</accession>
<gene>
    <name evidence="4" type="ORF">FK531_01450</name>
</gene>
<reference evidence="4 5" key="1">
    <citation type="submission" date="2019-06" db="EMBL/GenBank/DDBJ databases">
        <title>Rhodococcus spaelei sp. nov., isolated from a cave.</title>
        <authorList>
            <person name="Lee S.D."/>
        </authorList>
    </citation>
    <scope>NUCLEOTIDE SEQUENCE [LARGE SCALE GENOMIC DNA]</scope>
    <source>
        <strain evidence="4 5">C9-5</strain>
    </source>
</reference>
<protein>
    <submittedName>
        <fullName evidence="4">PPE domain-containing protein</fullName>
    </submittedName>
</protein>
<proteinExistence type="inferred from homology"/>
<feature type="domain" description="PPE" evidence="3">
    <location>
        <begin position="10"/>
        <end position="163"/>
    </location>
</feature>
<keyword evidence="5" id="KW-1185">Reference proteome</keyword>
<comment type="caution">
    <text evidence="4">The sequence shown here is derived from an EMBL/GenBank/DDBJ whole genome shotgun (WGS) entry which is preliminary data.</text>
</comment>
<feature type="compositionally biased region" description="Gly residues" evidence="2">
    <location>
        <begin position="296"/>
        <end position="308"/>
    </location>
</feature>
<dbReference type="RefSeq" id="WP_142094868.1">
    <property type="nucleotide sequence ID" value="NZ_VIGH01000001.1"/>
</dbReference>
<dbReference type="InterPro" id="IPR038332">
    <property type="entry name" value="PPE_sf"/>
</dbReference>
<dbReference type="Gene3D" id="1.20.1260.20">
    <property type="entry name" value="PPE superfamily"/>
    <property type="match status" value="1"/>
</dbReference>
<dbReference type="Pfam" id="PF00823">
    <property type="entry name" value="PPE"/>
    <property type="match status" value="1"/>
</dbReference>
<feature type="compositionally biased region" description="Low complexity" evidence="2">
    <location>
        <begin position="278"/>
        <end position="295"/>
    </location>
</feature>
<dbReference type="EMBL" id="VIGH01000001">
    <property type="protein sequence ID" value="TQF74784.1"/>
    <property type="molecule type" value="Genomic_DNA"/>
</dbReference>
<dbReference type="Proteomes" id="UP000316256">
    <property type="component" value="Unassembled WGS sequence"/>
</dbReference>